<feature type="coiled-coil region" evidence="1">
    <location>
        <begin position="169"/>
        <end position="199"/>
    </location>
</feature>
<dbReference type="EMBL" id="JAQIBD010000002">
    <property type="protein sequence ID" value="MDM5271935.1"/>
    <property type="molecule type" value="Genomic_DNA"/>
</dbReference>
<keyword evidence="2" id="KW-0472">Membrane</keyword>
<accession>A0ABT7QYK8</accession>
<name>A0ABT7QYK8_9BACT</name>
<proteinExistence type="predicted"/>
<feature type="domain" description="Mechanosensitive ion channel MscS" evidence="4">
    <location>
        <begin position="335"/>
        <end position="415"/>
    </location>
</feature>
<evidence type="ECO:0000259" key="4">
    <source>
        <dbReference type="Pfam" id="PF00924"/>
    </source>
</evidence>
<feature type="transmembrane region" description="Helical" evidence="2">
    <location>
        <begin position="335"/>
        <end position="353"/>
    </location>
</feature>
<sequence>MIRRLFVSLLVAVNLAFAAPVTDGNTTDTNASNPQESQNLQQHIVSRVEQLQSQADAIDKEILEKSVLAKIYSNYATLKVLQKQYDMIQKSIDALRVKKRLTQAQQERLNALMLESETLKGKLELLSEYEKDPFKKYLEPPKIDEVPTVGNPFAIIGAISYREKLISDQDEYLLRYQTLEDVIAKLREKEKIIQELYELSGKDKQQQKVLLEIKEEIMTFASVLDIFKTTQNVYSKKVDEITLNLKQQIAEESKKTAYIGGLVLFFLVLLILAKYIVKRYMSDMDRYYTINKALNLTFIIFVIFTLLFAYIQNVSYLVTILGFASAGIAIAMKDWFMSVMGWFVIVIGGAIHVGDRVKFVRGNTEYVGDIVDISMLRMTMHEDVTLTTEMTNRRAGRIVFIPNNFIFTDMISNYAHAGLKTVWDGIDFVVTFDSNFKKAASISKEIAKKYSKGYTDITRKQLNKLRSQYHMKNTNVEPRIFTLIDTYGMKISVWYLTNSYATLTLRSTISAEIIARLHEEEDINLAFPTQSIYVDKDVRKPQIEAPSKDIV</sequence>
<dbReference type="InterPro" id="IPR006685">
    <property type="entry name" value="MscS_channel_2nd"/>
</dbReference>
<feature type="transmembrane region" description="Helical" evidence="2">
    <location>
        <begin position="298"/>
        <end position="323"/>
    </location>
</feature>
<keyword evidence="3" id="KW-0732">Signal</keyword>
<evidence type="ECO:0000256" key="2">
    <source>
        <dbReference type="SAM" id="Phobius"/>
    </source>
</evidence>
<feature type="transmembrane region" description="Helical" evidence="2">
    <location>
        <begin position="257"/>
        <end position="277"/>
    </location>
</feature>
<evidence type="ECO:0000313" key="5">
    <source>
        <dbReference type="EMBL" id="MDM5271935.1"/>
    </source>
</evidence>
<reference evidence="5" key="1">
    <citation type="submission" date="2023-01" db="EMBL/GenBank/DDBJ databases">
        <title>Sulfurovum sp. zt1-1 genome assembly.</title>
        <authorList>
            <person name="Wang J."/>
        </authorList>
    </citation>
    <scope>NUCLEOTIDE SEQUENCE</scope>
    <source>
        <strain evidence="5">Zt1-1</strain>
    </source>
</reference>
<dbReference type="PANTHER" id="PTHR30566">
    <property type="entry name" value="YNAI-RELATED MECHANOSENSITIVE ION CHANNEL"/>
    <property type="match status" value="1"/>
</dbReference>
<evidence type="ECO:0000256" key="3">
    <source>
        <dbReference type="SAM" id="SignalP"/>
    </source>
</evidence>
<keyword evidence="2" id="KW-0812">Transmembrane</keyword>
<keyword evidence="6" id="KW-1185">Reference proteome</keyword>
<evidence type="ECO:0000256" key="1">
    <source>
        <dbReference type="SAM" id="Coils"/>
    </source>
</evidence>
<gene>
    <name evidence="5" type="ORF">PGH07_07070</name>
</gene>
<evidence type="ECO:0000313" key="6">
    <source>
        <dbReference type="Proteomes" id="UP001169069"/>
    </source>
</evidence>
<dbReference type="PANTHER" id="PTHR30566:SF5">
    <property type="entry name" value="MECHANOSENSITIVE ION CHANNEL PROTEIN 1, MITOCHONDRIAL-RELATED"/>
    <property type="match status" value="1"/>
</dbReference>
<dbReference type="RefSeq" id="WP_289413664.1">
    <property type="nucleotide sequence ID" value="NZ_JAQIBD010000002.1"/>
</dbReference>
<dbReference type="Proteomes" id="UP001169069">
    <property type="component" value="Unassembled WGS sequence"/>
</dbReference>
<feature type="chain" id="PRO_5045998260" evidence="3">
    <location>
        <begin position="19"/>
        <end position="551"/>
    </location>
</feature>
<dbReference type="Gene3D" id="2.30.30.60">
    <property type="match status" value="1"/>
</dbReference>
<protein>
    <submittedName>
        <fullName evidence="5">Mechanosensitive ion channel</fullName>
    </submittedName>
</protein>
<keyword evidence="2" id="KW-1133">Transmembrane helix</keyword>
<organism evidence="5 6">
    <name type="scientific">Sulfurovum zhangzhouensis</name>
    <dbReference type="NCBI Taxonomy" id="3019067"/>
    <lineage>
        <taxon>Bacteria</taxon>
        <taxon>Pseudomonadati</taxon>
        <taxon>Campylobacterota</taxon>
        <taxon>Epsilonproteobacteria</taxon>
        <taxon>Campylobacterales</taxon>
        <taxon>Sulfurovaceae</taxon>
        <taxon>Sulfurovum</taxon>
    </lineage>
</organism>
<dbReference type="Pfam" id="PF00924">
    <property type="entry name" value="MS_channel_2nd"/>
    <property type="match status" value="1"/>
</dbReference>
<feature type="signal peptide" evidence="3">
    <location>
        <begin position="1"/>
        <end position="18"/>
    </location>
</feature>
<dbReference type="InterPro" id="IPR023408">
    <property type="entry name" value="MscS_beta-dom_sf"/>
</dbReference>
<comment type="caution">
    <text evidence="5">The sequence shown here is derived from an EMBL/GenBank/DDBJ whole genome shotgun (WGS) entry which is preliminary data.</text>
</comment>
<keyword evidence="1" id="KW-0175">Coiled coil</keyword>